<evidence type="ECO:0000256" key="4">
    <source>
        <dbReference type="ARBA" id="ARBA00022679"/>
    </source>
</evidence>
<dbReference type="SUPFAM" id="SSF55874">
    <property type="entry name" value="ATPase domain of HSP90 chaperone/DNA topoisomerase II/histidine kinase"/>
    <property type="match status" value="1"/>
</dbReference>
<dbReference type="Gene3D" id="1.20.5.1930">
    <property type="match status" value="1"/>
</dbReference>
<keyword evidence="3" id="KW-0597">Phosphoprotein</keyword>
<dbReference type="GO" id="GO:0016020">
    <property type="term" value="C:membrane"/>
    <property type="evidence" value="ECO:0007669"/>
    <property type="project" value="InterPro"/>
</dbReference>
<dbReference type="InterPro" id="IPR036890">
    <property type="entry name" value="HATPase_C_sf"/>
</dbReference>
<dbReference type="RefSeq" id="WP_253754463.1">
    <property type="nucleotide sequence ID" value="NZ_BAABKA010000023.1"/>
</dbReference>
<protein>
    <recommendedName>
        <fullName evidence="2">histidine kinase</fullName>
        <ecNumber evidence="2">2.7.13.3</ecNumber>
    </recommendedName>
</protein>
<evidence type="ECO:0000256" key="8">
    <source>
        <dbReference type="ARBA" id="ARBA00023012"/>
    </source>
</evidence>
<feature type="transmembrane region" description="Helical" evidence="9">
    <location>
        <begin position="94"/>
        <end position="116"/>
    </location>
</feature>
<organism evidence="11 12">
    <name type="scientific">Nonomuraea thailandensis</name>
    <dbReference type="NCBI Taxonomy" id="1188745"/>
    <lineage>
        <taxon>Bacteria</taxon>
        <taxon>Bacillati</taxon>
        <taxon>Actinomycetota</taxon>
        <taxon>Actinomycetes</taxon>
        <taxon>Streptosporangiales</taxon>
        <taxon>Streptosporangiaceae</taxon>
        <taxon>Nonomuraea</taxon>
    </lineage>
</organism>
<dbReference type="EMBL" id="JAMZEB010000002">
    <property type="protein sequence ID" value="MCP2363110.1"/>
    <property type="molecule type" value="Genomic_DNA"/>
</dbReference>
<feature type="transmembrane region" description="Helical" evidence="9">
    <location>
        <begin position="123"/>
        <end position="144"/>
    </location>
</feature>
<dbReference type="GO" id="GO:0000155">
    <property type="term" value="F:phosphorelay sensor kinase activity"/>
    <property type="evidence" value="ECO:0007669"/>
    <property type="project" value="InterPro"/>
</dbReference>
<comment type="caution">
    <text evidence="11">The sequence shown here is derived from an EMBL/GenBank/DDBJ whole genome shotgun (WGS) entry which is preliminary data.</text>
</comment>
<evidence type="ECO:0000256" key="9">
    <source>
        <dbReference type="SAM" id="Phobius"/>
    </source>
</evidence>
<evidence type="ECO:0000256" key="3">
    <source>
        <dbReference type="ARBA" id="ARBA00022553"/>
    </source>
</evidence>
<dbReference type="CDD" id="cd16917">
    <property type="entry name" value="HATPase_UhpB-NarQ-NarX-like"/>
    <property type="match status" value="1"/>
</dbReference>
<sequence>MKQVVLGAGAAFAVGLVLIAGGSHLERGVPAWVLAVPLAFTCAGVLVRQRAPLASLGLGVVGIVIDGFVGPSLGTVLVFTDNLYAAALYGPARLARVLLGVTGVLAVVAGAVAGFLAEDWRMLAVMGVQAGLVLITPVTTAVVLREQRDRAAAERARAEQVAHLAELDRQAAVAAERTRMARELHDMIANHFSAIAIQSTAALSRKDLDRETVRKVMESVRENSVKGMAEMRTMIGLLRQDGDEGEGEATRPRLADAETLVERVRRAGMTVEIRVEGEAGELPAAVDLAGYRILQEALTNALKHGGSPVSVGVVHEGERVRLSVENALAGRGRRVELPGAGAGLIGMRERASLVGGFFDAGEVWDGERARGGEGRWRVQAVLPTAG</sequence>
<dbReference type="PANTHER" id="PTHR24421:SF10">
    <property type="entry name" value="NITRATE_NITRITE SENSOR PROTEIN NARQ"/>
    <property type="match status" value="1"/>
</dbReference>
<evidence type="ECO:0000256" key="1">
    <source>
        <dbReference type="ARBA" id="ARBA00000085"/>
    </source>
</evidence>
<feature type="domain" description="Signal transduction histidine kinase subgroup 3 dimerisation and phosphoacceptor" evidence="10">
    <location>
        <begin position="176"/>
        <end position="241"/>
    </location>
</feature>
<name>A0A9X2GSF7_9ACTN</name>
<evidence type="ECO:0000259" key="10">
    <source>
        <dbReference type="Pfam" id="PF07730"/>
    </source>
</evidence>
<keyword evidence="9" id="KW-1133">Transmembrane helix</keyword>
<dbReference type="GO" id="GO:0005524">
    <property type="term" value="F:ATP binding"/>
    <property type="evidence" value="ECO:0007669"/>
    <property type="project" value="UniProtKB-KW"/>
</dbReference>
<evidence type="ECO:0000256" key="7">
    <source>
        <dbReference type="ARBA" id="ARBA00022840"/>
    </source>
</evidence>
<keyword evidence="8" id="KW-0902">Two-component regulatory system</keyword>
<evidence type="ECO:0000313" key="11">
    <source>
        <dbReference type="EMBL" id="MCP2363110.1"/>
    </source>
</evidence>
<feature type="transmembrane region" description="Helical" evidence="9">
    <location>
        <begin position="54"/>
        <end position="74"/>
    </location>
</feature>
<keyword evidence="9" id="KW-0812">Transmembrane</keyword>
<gene>
    <name evidence="11" type="ORF">HD597_010130</name>
</gene>
<keyword evidence="4" id="KW-0808">Transferase</keyword>
<evidence type="ECO:0000256" key="2">
    <source>
        <dbReference type="ARBA" id="ARBA00012438"/>
    </source>
</evidence>
<dbReference type="Pfam" id="PF07730">
    <property type="entry name" value="HisKA_3"/>
    <property type="match status" value="1"/>
</dbReference>
<dbReference type="InterPro" id="IPR050482">
    <property type="entry name" value="Sensor_HK_TwoCompSys"/>
</dbReference>
<keyword evidence="7" id="KW-0067">ATP-binding</keyword>
<dbReference type="EC" id="2.7.13.3" evidence="2"/>
<dbReference type="InterPro" id="IPR011712">
    <property type="entry name" value="Sig_transdc_His_kin_sub3_dim/P"/>
</dbReference>
<keyword evidence="12" id="KW-1185">Reference proteome</keyword>
<dbReference type="AlphaFoldDB" id="A0A9X2GSF7"/>
<feature type="transmembrane region" description="Helical" evidence="9">
    <location>
        <begin position="29"/>
        <end position="47"/>
    </location>
</feature>
<keyword evidence="9" id="KW-0472">Membrane</keyword>
<dbReference type="Proteomes" id="UP001139648">
    <property type="component" value="Unassembled WGS sequence"/>
</dbReference>
<comment type="catalytic activity">
    <reaction evidence="1">
        <text>ATP + protein L-histidine = ADP + protein N-phospho-L-histidine.</text>
        <dbReference type="EC" id="2.7.13.3"/>
    </reaction>
</comment>
<evidence type="ECO:0000256" key="6">
    <source>
        <dbReference type="ARBA" id="ARBA00022777"/>
    </source>
</evidence>
<proteinExistence type="predicted"/>
<dbReference type="GO" id="GO:0046983">
    <property type="term" value="F:protein dimerization activity"/>
    <property type="evidence" value="ECO:0007669"/>
    <property type="project" value="InterPro"/>
</dbReference>
<evidence type="ECO:0000313" key="12">
    <source>
        <dbReference type="Proteomes" id="UP001139648"/>
    </source>
</evidence>
<dbReference type="Gene3D" id="3.30.565.10">
    <property type="entry name" value="Histidine kinase-like ATPase, C-terminal domain"/>
    <property type="match status" value="1"/>
</dbReference>
<reference evidence="11" key="1">
    <citation type="submission" date="2022-06" db="EMBL/GenBank/DDBJ databases">
        <title>Sequencing the genomes of 1000 actinobacteria strains.</title>
        <authorList>
            <person name="Klenk H.-P."/>
        </authorList>
    </citation>
    <scope>NUCLEOTIDE SEQUENCE</scope>
    <source>
        <strain evidence="11">DSM 46694</strain>
    </source>
</reference>
<dbReference type="PANTHER" id="PTHR24421">
    <property type="entry name" value="NITRATE/NITRITE SENSOR PROTEIN NARX-RELATED"/>
    <property type="match status" value="1"/>
</dbReference>
<keyword evidence="5" id="KW-0547">Nucleotide-binding</keyword>
<accession>A0A9X2GSF7</accession>
<evidence type="ECO:0000256" key="5">
    <source>
        <dbReference type="ARBA" id="ARBA00022741"/>
    </source>
</evidence>
<keyword evidence="6 11" id="KW-0418">Kinase</keyword>